<protein>
    <submittedName>
        <fullName evidence="1">Uncharacterized protein</fullName>
    </submittedName>
</protein>
<comment type="caution">
    <text evidence="1">The sequence shown here is derived from an EMBL/GenBank/DDBJ whole genome shotgun (WGS) entry which is preliminary data.</text>
</comment>
<reference evidence="2" key="1">
    <citation type="submission" date="2012-11" db="EMBL/GenBank/DDBJ databases">
        <authorList>
            <person name="Lucero-Rivera Y.E."/>
            <person name="Tovar-Ramirez D."/>
        </authorList>
    </citation>
    <scope>NUCLEOTIDE SEQUENCE [LARGE SCALE GENOMIC DNA]</scope>
    <source>
        <strain evidence="2">Araruama</strain>
    </source>
</reference>
<evidence type="ECO:0000313" key="2">
    <source>
        <dbReference type="Proteomes" id="UP000189670"/>
    </source>
</evidence>
<dbReference type="Proteomes" id="UP000189670">
    <property type="component" value="Unassembled WGS sequence"/>
</dbReference>
<evidence type="ECO:0000313" key="1">
    <source>
        <dbReference type="EMBL" id="ETR72882.1"/>
    </source>
</evidence>
<gene>
    <name evidence="1" type="ORF">OMM_07286</name>
</gene>
<sequence length="93" mass="10879">MKKHKPIHNQEKVSAEFHDAYKSVGKGRNFVRIHRIREFLKWPDQTFDSVLKSLMNAYAVELHGGDPSSMSEKEIADSYKDENGRLFLTISWR</sequence>
<accession>A0A1V1PD88</accession>
<dbReference type="AlphaFoldDB" id="A0A1V1PD88"/>
<name>A0A1V1PD88_9BACT</name>
<proteinExistence type="predicted"/>
<organism evidence="1 2">
    <name type="scientific">Candidatus Magnetoglobus multicellularis str. Araruama</name>
    <dbReference type="NCBI Taxonomy" id="890399"/>
    <lineage>
        <taxon>Bacteria</taxon>
        <taxon>Pseudomonadati</taxon>
        <taxon>Thermodesulfobacteriota</taxon>
        <taxon>Desulfobacteria</taxon>
        <taxon>Desulfobacterales</taxon>
        <taxon>Desulfobacteraceae</taxon>
        <taxon>Candidatus Magnetoglobus</taxon>
    </lineage>
</organism>
<dbReference type="EMBL" id="ATBP01000103">
    <property type="protein sequence ID" value="ETR72882.1"/>
    <property type="molecule type" value="Genomic_DNA"/>
</dbReference>